<name>A0A8H4QGE7_9AGAR</name>
<comment type="caution">
    <text evidence="2">The sequence shown here is derived from an EMBL/GenBank/DDBJ whole genome shotgun (WGS) entry which is preliminary data.</text>
</comment>
<gene>
    <name evidence="2" type="ORF">D9613_010388</name>
</gene>
<accession>A0A8H4QGE7</accession>
<dbReference type="AlphaFoldDB" id="A0A8H4QGE7"/>
<dbReference type="Proteomes" id="UP000521872">
    <property type="component" value="Unassembled WGS sequence"/>
</dbReference>
<proteinExistence type="predicted"/>
<evidence type="ECO:0000313" key="3">
    <source>
        <dbReference type="Proteomes" id="UP000521872"/>
    </source>
</evidence>
<protein>
    <submittedName>
        <fullName evidence="2">Uncharacterized protein</fullName>
    </submittedName>
</protein>
<evidence type="ECO:0000256" key="1">
    <source>
        <dbReference type="SAM" id="MobiDB-lite"/>
    </source>
</evidence>
<organism evidence="2 3">
    <name type="scientific">Agrocybe pediades</name>
    <dbReference type="NCBI Taxonomy" id="84607"/>
    <lineage>
        <taxon>Eukaryota</taxon>
        <taxon>Fungi</taxon>
        <taxon>Dikarya</taxon>
        <taxon>Basidiomycota</taxon>
        <taxon>Agaricomycotina</taxon>
        <taxon>Agaricomycetes</taxon>
        <taxon>Agaricomycetidae</taxon>
        <taxon>Agaricales</taxon>
        <taxon>Agaricineae</taxon>
        <taxon>Strophariaceae</taxon>
        <taxon>Agrocybe</taxon>
    </lineage>
</organism>
<keyword evidence="3" id="KW-1185">Reference proteome</keyword>
<dbReference type="EMBL" id="JAACJL010000059">
    <property type="protein sequence ID" value="KAF4610236.1"/>
    <property type="molecule type" value="Genomic_DNA"/>
</dbReference>
<sequence length="318" mass="35029">MPNPRPNVTSFRCPACGNHSLTKVQHCEGGGKVLTNWDRWFQVCTNPTCGHFEWHNPPTPLDQIPEHVKERQANCLTMLNNPRKANRNCSRLACASCCKSLGGCTIVSHRVTYADITAGTASHHQSLNNPLLAPTASSNISLPKNLNTYSAVAASGHALTLPSSQGPDENHENRTNLGTVSNTQGAIGGSQPPTQLSRRSYAQPLDPNYGGCTQEAWVKAHLHRQEQMQRFANEKLIIEQRSLAKDVKVWYQAGSPPKTIRVMLSTPDIFVPDEHPALREVLGYDAQFLDVFHVTPSSSSWTMQMWSVPVGTVKHQPV</sequence>
<evidence type="ECO:0000313" key="2">
    <source>
        <dbReference type="EMBL" id="KAF4610236.1"/>
    </source>
</evidence>
<feature type="region of interest" description="Disordered" evidence="1">
    <location>
        <begin position="159"/>
        <end position="205"/>
    </location>
</feature>
<reference evidence="2 3" key="1">
    <citation type="submission" date="2019-12" db="EMBL/GenBank/DDBJ databases">
        <authorList>
            <person name="Floudas D."/>
            <person name="Bentzer J."/>
            <person name="Ahren D."/>
            <person name="Johansson T."/>
            <person name="Persson P."/>
            <person name="Tunlid A."/>
        </authorList>
    </citation>
    <scope>NUCLEOTIDE SEQUENCE [LARGE SCALE GENOMIC DNA]</scope>
    <source>
        <strain evidence="2 3">CBS 102.39</strain>
    </source>
</reference>
<feature type="compositionally biased region" description="Polar residues" evidence="1">
    <location>
        <begin position="175"/>
        <end position="200"/>
    </location>
</feature>